<reference evidence="1 2" key="1">
    <citation type="submission" date="2015-09" db="EMBL/GenBank/DDBJ databases">
        <title>Host preference determinants of Valsa canker pathogens revealed by comparative genomics.</title>
        <authorList>
            <person name="Yin Z."/>
            <person name="Huang L."/>
        </authorList>
    </citation>
    <scope>NUCLEOTIDE SEQUENCE [LARGE SCALE GENOMIC DNA]</scope>
    <source>
        <strain evidence="1 2">YSFL</strain>
    </source>
</reference>
<organism evidence="1 2">
    <name type="scientific">Cytospora chrysosperma</name>
    <name type="common">Cytospora canker fungus</name>
    <name type="synonym">Sphaeria chrysosperma</name>
    <dbReference type="NCBI Taxonomy" id="252740"/>
    <lineage>
        <taxon>Eukaryota</taxon>
        <taxon>Fungi</taxon>
        <taxon>Dikarya</taxon>
        <taxon>Ascomycota</taxon>
        <taxon>Pezizomycotina</taxon>
        <taxon>Sordariomycetes</taxon>
        <taxon>Sordariomycetidae</taxon>
        <taxon>Diaporthales</taxon>
        <taxon>Cytosporaceae</taxon>
        <taxon>Cytospora</taxon>
    </lineage>
</organism>
<dbReference type="Proteomes" id="UP000284375">
    <property type="component" value="Unassembled WGS sequence"/>
</dbReference>
<dbReference type="STRING" id="252740.A0A423VND7"/>
<proteinExistence type="predicted"/>
<dbReference type="AlphaFoldDB" id="A0A423VND7"/>
<evidence type="ECO:0000313" key="1">
    <source>
        <dbReference type="EMBL" id="ROV92520.1"/>
    </source>
</evidence>
<dbReference type="OrthoDB" id="5243686at2759"/>
<name>A0A423VND7_CYTCH</name>
<accession>A0A423VND7</accession>
<sequence length="399" mass="44502">MASFSKFTIAPTARVVEPTYLDIGSEVLGLRIVCTWAQWLSQSSIHVYRDLEDEELELKCDELDALALSDVSSNKGIYLQHSNDPTASLRFNPQQDVLWLSPTMTIEPHLIQCGLRQAYGSAVDAVENIIMTDWCWREHERDRAAASSSAAVPRGFSFLFVVNDLVLSDTPDSCSPDRWGNVLPPTRRSDYEGEITSPVFRWQDGRVTALPGDYYGWDRPNGWGTAGRIWGWTVDPATNMAVQQYMVPFDTYTVFRGWRFLPVVFMGSDATATNVDEAEVETMYHALSFSSEGGNHVSLAGPRGRLYAAGKDAGWVGRLVPDSYRNPYPDVQTCRGLAGSLPLILGLMGLSQAHGRAADAFTQGLWRDRNWHGPRWSFQGKTLLYGPREGSCFLLKAKD</sequence>
<dbReference type="EMBL" id="LJZO01000037">
    <property type="protein sequence ID" value="ROV92520.1"/>
    <property type="molecule type" value="Genomic_DNA"/>
</dbReference>
<keyword evidence="2" id="KW-1185">Reference proteome</keyword>
<protein>
    <submittedName>
        <fullName evidence="1">Uncharacterized protein</fullName>
    </submittedName>
</protein>
<comment type="caution">
    <text evidence="1">The sequence shown here is derived from an EMBL/GenBank/DDBJ whole genome shotgun (WGS) entry which is preliminary data.</text>
</comment>
<gene>
    <name evidence="1" type="ORF">VSDG_06643</name>
</gene>
<evidence type="ECO:0000313" key="2">
    <source>
        <dbReference type="Proteomes" id="UP000284375"/>
    </source>
</evidence>